<dbReference type="GO" id="GO:0016020">
    <property type="term" value="C:membrane"/>
    <property type="evidence" value="ECO:0007669"/>
    <property type="project" value="TreeGrafter"/>
</dbReference>
<sequence length="265" mass="28607">MVASTNNHFGPKCLFYRRLGSQGDNLVLIHGLGATSEYFSPLFPELQASYTLHLLDLEGHGQSPTVTDSVVSIESYANDVAEILTLHSVKRATLIAHSMGCLVAVQLAIQHPQLVDKLVLMGPPDTPFPEPVAEHMHSRGDDVRKNGMLEVADFQSERMTSPKAKASNRVAVAAIRLSLLGQTPEGYAKGCSAMASASSMDFLKIHCPVLFLAGSEDRICVPSRCEEYAAQVGGESKVVVLQDVGHFHVFEDFVGVGQAVTSFIK</sequence>
<dbReference type="RefSeq" id="XP_018145276.1">
    <property type="nucleotide sequence ID" value="XM_018283978.1"/>
</dbReference>
<dbReference type="Proteomes" id="UP000078397">
    <property type="component" value="Unassembled WGS sequence"/>
</dbReference>
<gene>
    <name evidence="2" type="ORF">VFPPC_04664</name>
</gene>
<dbReference type="GeneID" id="28847972"/>
<keyword evidence="2" id="KW-0378">Hydrolase</keyword>
<organism evidence="2 3">
    <name type="scientific">Pochonia chlamydosporia 170</name>
    <dbReference type="NCBI Taxonomy" id="1380566"/>
    <lineage>
        <taxon>Eukaryota</taxon>
        <taxon>Fungi</taxon>
        <taxon>Dikarya</taxon>
        <taxon>Ascomycota</taxon>
        <taxon>Pezizomycotina</taxon>
        <taxon>Sordariomycetes</taxon>
        <taxon>Hypocreomycetidae</taxon>
        <taxon>Hypocreales</taxon>
        <taxon>Clavicipitaceae</taxon>
        <taxon>Pochonia</taxon>
    </lineage>
</organism>
<evidence type="ECO:0000313" key="3">
    <source>
        <dbReference type="Proteomes" id="UP000078397"/>
    </source>
</evidence>
<evidence type="ECO:0000313" key="2">
    <source>
        <dbReference type="EMBL" id="OAQ68426.1"/>
    </source>
</evidence>
<proteinExistence type="predicted"/>
<dbReference type="InterPro" id="IPR029058">
    <property type="entry name" value="AB_hydrolase_fold"/>
</dbReference>
<accession>A0A179FS10</accession>
<dbReference type="GO" id="GO:0047372">
    <property type="term" value="F:monoacylglycerol lipase activity"/>
    <property type="evidence" value="ECO:0007669"/>
    <property type="project" value="TreeGrafter"/>
</dbReference>
<dbReference type="InterPro" id="IPR000073">
    <property type="entry name" value="AB_hydrolase_1"/>
</dbReference>
<dbReference type="PRINTS" id="PR00111">
    <property type="entry name" value="ABHYDROLASE"/>
</dbReference>
<dbReference type="OrthoDB" id="2498029at2759"/>
<dbReference type="AlphaFoldDB" id="A0A179FS10"/>
<keyword evidence="3" id="KW-1185">Reference proteome</keyword>
<name>A0A179FS10_METCM</name>
<dbReference type="InterPro" id="IPR050266">
    <property type="entry name" value="AB_hydrolase_sf"/>
</dbReference>
<feature type="domain" description="AB hydrolase-1" evidence="1">
    <location>
        <begin position="26"/>
        <end position="129"/>
    </location>
</feature>
<dbReference type="Pfam" id="PF00561">
    <property type="entry name" value="Abhydrolase_1"/>
    <property type="match status" value="1"/>
</dbReference>
<comment type="caution">
    <text evidence="2">The sequence shown here is derived from an EMBL/GenBank/DDBJ whole genome shotgun (WGS) entry which is preliminary data.</text>
</comment>
<dbReference type="KEGG" id="pchm:VFPPC_04664"/>
<evidence type="ECO:0000259" key="1">
    <source>
        <dbReference type="Pfam" id="PF00561"/>
    </source>
</evidence>
<dbReference type="PANTHER" id="PTHR43798">
    <property type="entry name" value="MONOACYLGLYCEROL LIPASE"/>
    <property type="match status" value="1"/>
</dbReference>
<dbReference type="Gene3D" id="3.40.50.1820">
    <property type="entry name" value="alpha/beta hydrolase"/>
    <property type="match status" value="1"/>
</dbReference>
<dbReference type="EMBL" id="LSBJ02000003">
    <property type="protein sequence ID" value="OAQ68426.1"/>
    <property type="molecule type" value="Genomic_DNA"/>
</dbReference>
<dbReference type="PANTHER" id="PTHR43798:SF5">
    <property type="entry name" value="MONOACYLGLYCEROL LIPASE ABHD6"/>
    <property type="match status" value="1"/>
</dbReference>
<reference evidence="2 3" key="1">
    <citation type="journal article" date="2016" name="PLoS Pathog.">
        <title>Biosynthesis of antibiotic leucinostatins in bio-control fungus Purpureocillium lilacinum and their inhibition on phytophthora revealed by genome mining.</title>
        <authorList>
            <person name="Wang G."/>
            <person name="Liu Z."/>
            <person name="Lin R."/>
            <person name="Li E."/>
            <person name="Mao Z."/>
            <person name="Ling J."/>
            <person name="Yang Y."/>
            <person name="Yin W.B."/>
            <person name="Xie B."/>
        </authorList>
    </citation>
    <scope>NUCLEOTIDE SEQUENCE [LARGE SCALE GENOMIC DNA]</scope>
    <source>
        <strain evidence="2">170</strain>
    </source>
</reference>
<protein>
    <submittedName>
        <fullName evidence="2">Fumarylacetoacetate hydrolase</fullName>
    </submittedName>
</protein>
<dbReference type="GO" id="GO:0046464">
    <property type="term" value="P:acylglycerol catabolic process"/>
    <property type="evidence" value="ECO:0007669"/>
    <property type="project" value="TreeGrafter"/>
</dbReference>
<dbReference type="SUPFAM" id="SSF53474">
    <property type="entry name" value="alpha/beta-Hydrolases"/>
    <property type="match status" value="1"/>
</dbReference>
<dbReference type="STRING" id="1380566.A0A179FS10"/>